<sequence length="91" mass="9540">RPLDELAVDSVMVVQLNRELHTVFGETSTTLFYEAPTLRAVAGHLTGPPIRTGRETATAPAAPEAPRSEAPRALPAPSGAPDRDDAIAIIG</sequence>
<dbReference type="AlphaFoldDB" id="A0A6G3WSD1"/>
<dbReference type="Gene3D" id="1.10.1200.10">
    <property type="entry name" value="ACP-like"/>
    <property type="match status" value="1"/>
</dbReference>
<feature type="compositionally biased region" description="Basic and acidic residues" evidence="1">
    <location>
        <begin position="81"/>
        <end position="91"/>
    </location>
</feature>
<feature type="non-terminal residue" evidence="3">
    <location>
        <position position="1"/>
    </location>
</feature>
<dbReference type="Pfam" id="PF00550">
    <property type="entry name" value="PP-binding"/>
    <property type="match status" value="1"/>
</dbReference>
<gene>
    <name evidence="3" type="ORF">G3M58_18465</name>
</gene>
<feature type="compositionally biased region" description="Low complexity" evidence="1">
    <location>
        <begin position="56"/>
        <end position="65"/>
    </location>
</feature>
<feature type="non-terminal residue" evidence="3">
    <location>
        <position position="91"/>
    </location>
</feature>
<dbReference type="InterPro" id="IPR009081">
    <property type="entry name" value="PP-bd_ACP"/>
</dbReference>
<proteinExistence type="predicted"/>
<feature type="domain" description="Carrier" evidence="2">
    <location>
        <begin position="2"/>
        <end position="45"/>
    </location>
</feature>
<reference evidence="3" key="1">
    <citation type="submission" date="2020-01" db="EMBL/GenBank/DDBJ databases">
        <title>Insect and environment-associated Actinomycetes.</title>
        <authorList>
            <person name="Currrie C."/>
            <person name="Chevrette M."/>
            <person name="Carlson C."/>
            <person name="Stubbendieck R."/>
            <person name="Wendt-Pienkowski E."/>
        </authorList>
    </citation>
    <scope>NUCLEOTIDE SEQUENCE</scope>
    <source>
        <strain evidence="3">SID7499</strain>
    </source>
</reference>
<dbReference type="SUPFAM" id="SSF47336">
    <property type="entry name" value="ACP-like"/>
    <property type="match status" value="1"/>
</dbReference>
<comment type="caution">
    <text evidence="3">The sequence shown here is derived from an EMBL/GenBank/DDBJ whole genome shotgun (WGS) entry which is preliminary data.</text>
</comment>
<name>A0A6G3WSD1_9ACTN</name>
<evidence type="ECO:0000259" key="2">
    <source>
        <dbReference type="Pfam" id="PF00550"/>
    </source>
</evidence>
<organism evidence="3">
    <name type="scientific">Streptomyces sp. SID7499</name>
    <dbReference type="NCBI Taxonomy" id="2706086"/>
    <lineage>
        <taxon>Bacteria</taxon>
        <taxon>Bacillati</taxon>
        <taxon>Actinomycetota</taxon>
        <taxon>Actinomycetes</taxon>
        <taxon>Kitasatosporales</taxon>
        <taxon>Streptomycetaceae</taxon>
        <taxon>Streptomyces</taxon>
    </lineage>
</organism>
<protein>
    <submittedName>
        <fullName evidence="3">Acyl carrier protein</fullName>
    </submittedName>
</protein>
<evidence type="ECO:0000313" key="3">
    <source>
        <dbReference type="EMBL" id="NEE08428.1"/>
    </source>
</evidence>
<feature type="region of interest" description="Disordered" evidence="1">
    <location>
        <begin position="44"/>
        <end position="91"/>
    </location>
</feature>
<dbReference type="EMBL" id="JAAGMN010001841">
    <property type="protein sequence ID" value="NEE08428.1"/>
    <property type="molecule type" value="Genomic_DNA"/>
</dbReference>
<evidence type="ECO:0000256" key="1">
    <source>
        <dbReference type="SAM" id="MobiDB-lite"/>
    </source>
</evidence>
<dbReference type="InterPro" id="IPR036736">
    <property type="entry name" value="ACP-like_sf"/>
</dbReference>
<accession>A0A6G3WSD1</accession>